<protein>
    <recommendedName>
        <fullName evidence="4">4-aminobutyrate aminotransferase</fullName>
        <ecNumber evidence="3">2.6.1.19</ecNumber>
    </recommendedName>
    <alternativeName>
        <fullName evidence="9">GABA aminotransferase</fullName>
    </alternativeName>
    <alternativeName>
        <fullName evidence="8">Gamma-amino-N-butyrate transaminase</fullName>
    </alternativeName>
</protein>
<comment type="cofactor">
    <cofactor evidence="1">
        <name>pyridoxal 5'-phosphate</name>
        <dbReference type="ChEBI" id="CHEBI:597326"/>
    </cofactor>
</comment>
<gene>
    <name evidence="12" type="ORF">COEREDRAFT_6299</name>
</gene>
<dbReference type="InterPro" id="IPR005814">
    <property type="entry name" value="Aminotrans_3"/>
</dbReference>
<dbReference type="AlphaFoldDB" id="A0A2G5BIK1"/>
<evidence type="ECO:0000256" key="3">
    <source>
        <dbReference type="ARBA" id="ARBA00012912"/>
    </source>
</evidence>
<comment type="catalytic activity">
    <reaction evidence="10">
        <text>4-aminobutanoate + 2-oxoglutarate = succinate semialdehyde + L-glutamate</text>
        <dbReference type="Rhea" id="RHEA:23352"/>
        <dbReference type="ChEBI" id="CHEBI:16810"/>
        <dbReference type="ChEBI" id="CHEBI:29985"/>
        <dbReference type="ChEBI" id="CHEBI:57706"/>
        <dbReference type="ChEBI" id="CHEBI:59888"/>
        <dbReference type="EC" id="2.6.1.19"/>
    </reaction>
</comment>
<dbReference type="NCBIfam" id="TIGR00699">
    <property type="entry name" value="GABAtrns_euk"/>
    <property type="match status" value="1"/>
</dbReference>
<evidence type="ECO:0000256" key="8">
    <source>
        <dbReference type="ARBA" id="ARBA00030204"/>
    </source>
</evidence>
<comment type="similarity">
    <text evidence="2">Belongs to the class-III pyridoxal-phosphate-dependent aminotransferase family.</text>
</comment>
<evidence type="ECO:0000256" key="5">
    <source>
        <dbReference type="ARBA" id="ARBA00022576"/>
    </source>
</evidence>
<dbReference type="EC" id="2.6.1.19" evidence="3"/>
<keyword evidence="13" id="KW-1185">Reference proteome</keyword>
<evidence type="ECO:0000256" key="9">
    <source>
        <dbReference type="ARBA" id="ARBA00031787"/>
    </source>
</evidence>
<evidence type="ECO:0000313" key="13">
    <source>
        <dbReference type="Proteomes" id="UP000242474"/>
    </source>
</evidence>
<dbReference type="InterPro" id="IPR004631">
    <property type="entry name" value="4NH2But_aminotransferase_euk"/>
</dbReference>
<accession>A0A2G5BIK1</accession>
<sequence>MSPNDGPTSTRHSNNDTTNSSKGNGNKELSTEKDITPTWDELKRTRTPMQLARQQQSTNTNTNKVHGHKFCVTDMMHKSTEDLVSGRLQKPVVGYMCCMEYMTEQMSQTILKARKQENDDLWAEKWYGQWTQRWQLVTLLGQQNINRYLRSDGATQEVADGLFAGDEELQKRHLRIVPMDKVLGGWKSAVLAYPEKILQPVVKSVNRYKESWMDGSQAKWVGWYRDSTLNLGAAKMASRIGNAVAEIWNSIDNNDKGAASVGRAAGRHGGAYGQLRLMSKLKEPKEPSIVTSEIPGPASKTVLKNLSQLQDTRAAVFAVDYNKSVGNYITDADGNMLLDMYCQIASIPVGYNNPRLLAAAKDPRMATALANRPALGVYPSVEWAQMLEDAFMRVRPAGMDMVFTSAHGSDANEIAYKAAFMHYARKRRGMRAFSETELKSVMENKAPGAPDVAILSFSKGFHGRLFGSLSTTRSKALHKIDIPAFKWPRSPFPQLKYPLEKYAAENAQEEKRCLEELERVLRTNPIPVAAVIIEPVQSEGGDRHASAEFFRAVRSITSENDVLLIVDEVQTGCGATGTFWAHEQWKLESPPDMVTFSKKMQAAGFYHTREMVPDQPYRNFNTWLGDPPRALIASAIVSEVLEKNLVQNVNETGSYLLSHLRPLAVRYHRLVTNVRGNGTFLAFDCPSTELRTEFLHLMRMEGVNMGGSGDTAVRFRPMLTLSKSHVNTFLTRFESVLNKLYKKHWPQ</sequence>
<dbReference type="GO" id="GO:0005739">
    <property type="term" value="C:mitochondrion"/>
    <property type="evidence" value="ECO:0007669"/>
    <property type="project" value="TreeGrafter"/>
</dbReference>
<keyword evidence="6 12" id="KW-0808">Transferase</keyword>
<feature type="compositionally biased region" description="Polar residues" evidence="11">
    <location>
        <begin position="52"/>
        <end position="64"/>
    </location>
</feature>
<keyword evidence="7" id="KW-0663">Pyridoxal phosphate</keyword>
<evidence type="ECO:0000256" key="7">
    <source>
        <dbReference type="ARBA" id="ARBA00022898"/>
    </source>
</evidence>
<feature type="region of interest" description="Disordered" evidence="11">
    <location>
        <begin position="1"/>
        <end position="41"/>
    </location>
</feature>
<dbReference type="PANTHER" id="PTHR43206:SF1">
    <property type="entry name" value="4-AMINOBUTYRATE AMINOTRANSFERASE, MITOCHONDRIAL"/>
    <property type="match status" value="1"/>
</dbReference>
<dbReference type="EMBL" id="KZ303489">
    <property type="protein sequence ID" value="PIA18587.1"/>
    <property type="molecule type" value="Genomic_DNA"/>
</dbReference>
<dbReference type="Proteomes" id="UP000242474">
    <property type="component" value="Unassembled WGS sequence"/>
</dbReference>
<evidence type="ECO:0000256" key="10">
    <source>
        <dbReference type="ARBA" id="ARBA00048021"/>
    </source>
</evidence>
<evidence type="ECO:0000256" key="11">
    <source>
        <dbReference type="SAM" id="MobiDB-lite"/>
    </source>
</evidence>
<dbReference type="SUPFAM" id="SSF53383">
    <property type="entry name" value="PLP-dependent transferases"/>
    <property type="match status" value="1"/>
</dbReference>
<evidence type="ECO:0000256" key="6">
    <source>
        <dbReference type="ARBA" id="ARBA00022679"/>
    </source>
</evidence>
<reference evidence="12 13" key="1">
    <citation type="journal article" date="2015" name="Genome Biol. Evol.">
        <title>Phylogenomic analyses indicate that early fungi evolved digesting cell walls of algal ancestors of land plants.</title>
        <authorList>
            <person name="Chang Y."/>
            <person name="Wang S."/>
            <person name="Sekimoto S."/>
            <person name="Aerts A.L."/>
            <person name="Choi C."/>
            <person name="Clum A."/>
            <person name="LaButti K.M."/>
            <person name="Lindquist E.A."/>
            <person name="Yee Ngan C."/>
            <person name="Ohm R.A."/>
            <person name="Salamov A.A."/>
            <person name="Grigoriev I.V."/>
            <person name="Spatafora J.W."/>
            <person name="Berbee M.L."/>
        </authorList>
    </citation>
    <scope>NUCLEOTIDE SEQUENCE [LARGE SCALE GENOMIC DNA]</scope>
    <source>
        <strain evidence="12 13">NRRL 1564</strain>
    </source>
</reference>
<dbReference type="PROSITE" id="PS00600">
    <property type="entry name" value="AA_TRANSFER_CLASS_3"/>
    <property type="match status" value="1"/>
</dbReference>
<feature type="region of interest" description="Disordered" evidence="11">
    <location>
        <begin position="46"/>
        <end position="65"/>
    </location>
</feature>
<proteinExistence type="inferred from homology"/>
<dbReference type="InterPro" id="IPR015421">
    <property type="entry name" value="PyrdxlP-dep_Trfase_major"/>
</dbReference>
<dbReference type="InterPro" id="IPR049704">
    <property type="entry name" value="Aminotrans_3_PPA_site"/>
</dbReference>
<dbReference type="GO" id="GO:0030170">
    <property type="term" value="F:pyridoxal phosphate binding"/>
    <property type="evidence" value="ECO:0007669"/>
    <property type="project" value="InterPro"/>
</dbReference>
<dbReference type="OrthoDB" id="10260828at2759"/>
<keyword evidence="5 12" id="KW-0032">Aminotransferase</keyword>
<dbReference type="InterPro" id="IPR015424">
    <property type="entry name" value="PyrdxlP-dep_Trfase"/>
</dbReference>
<dbReference type="GO" id="GO:0009450">
    <property type="term" value="P:gamma-aminobutyric acid catabolic process"/>
    <property type="evidence" value="ECO:0007669"/>
    <property type="project" value="TreeGrafter"/>
</dbReference>
<dbReference type="Gene3D" id="3.40.640.10">
    <property type="entry name" value="Type I PLP-dependent aspartate aminotransferase-like (Major domain)"/>
    <property type="match status" value="1"/>
</dbReference>
<feature type="compositionally biased region" description="Polar residues" evidence="11">
    <location>
        <begin position="1"/>
        <end position="28"/>
    </location>
</feature>
<dbReference type="STRING" id="763665.A0A2G5BIK1"/>
<evidence type="ECO:0000256" key="1">
    <source>
        <dbReference type="ARBA" id="ARBA00001933"/>
    </source>
</evidence>
<dbReference type="Pfam" id="PF00202">
    <property type="entry name" value="Aminotran_3"/>
    <property type="match status" value="1"/>
</dbReference>
<dbReference type="GO" id="GO:0034386">
    <property type="term" value="F:4-aminobutyrate:2-oxoglutarate transaminase activity"/>
    <property type="evidence" value="ECO:0007669"/>
    <property type="project" value="UniProtKB-EC"/>
</dbReference>
<evidence type="ECO:0000313" key="12">
    <source>
        <dbReference type="EMBL" id="PIA18587.1"/>
    </source>
</evidence>
<dbReference type="CDD" id="cd00610">
    <property type="entry name" value="OAT_like"/>
    <property type="match status" value="1"/>
</dbReference>
<name>A0A2G5BIK1_COERN</name>
<evidence type="ECO:0000256" key="4">
    <source>
        <dbReference type="ARBA" id="ARBA00018543"/>
    </source>
</evidence>
<dbReference type="PANTHER" id="PTHR43206">
    <property type="entry name" value="AMINOTRANSFERASE"/>
    <property type="match status" value="1"/>
</dbReference>
<dbReference type="InterPro" id="IPR015422">
    <property type="entry name" value="PyrdxlP-dep_Trfase_small"/>
</dbReference>
<evidence type="ECO:0000256" key="2">
    <source>
        <dbReference type="ARBA" id="ARBA00008954"/>
    </source>
</evidence>
<feature type="compositionally biased region" description="Basic and acidic residues" evidence="11">
    <location>
        <begin position="29"/>
        <end position="41"/>
    </location>
</feature>
<dbReference type="Gene3D" id="3.90.1150.10">
    <property type="entry name" value="Aspartate Aminotransferase, domain 1"/>
    <property type="match status" value="1"/>
</dbReference>
<dbReference type="FunFam" id="3.40.640.10:FF:000073">
    <property type="entry name" value="Probable 4-aminobutyrate aminotransferase"/>
    <property type="match status" value="1"/>
</dbReference>
<organism evidence="12 13">
    <name type="scientific">Coemansia reversa (strain ATCC 12441 / NRRL 1564)</name>
    <dbReference type="NCBI Taxonomy" id="763665"/>
    <lineage>
        <taxon>Eukaryota</taxon>
        <taxon>Fungi</taxon>
        <taxon>Fungi incertae sedis</taxon>
        <taxon>Zoopagomycota</taxon>
        <taxon>Kickxellomycotina</taxon>
        <taxon>Kickxellomycetes</taxon>
        <taxon>Kickxellales</taxon>
        <taxon>Kickxellaceae</taxon>
        <taxon>Coemansia</taxon>
    </lineage>
</organism>